<feature type="chain" id="PRO_5042892182" description="Non-specific lipid-transfer protein" evidence="2">
    <location>
        <begin position="25"/>
        <end position="119"/>
    </location>
</feature>
<dbReference type="CDD" id="cd01960">
    <property type="entry name" value="nsLTP1"/>
    <property type="match status" value="1"/>
</dbReference>
<evidence type="ECO:0000259" key="3">
    <source>
        <dbReference type="SMART" id="SM00499"/>
    </source>
</evidence>
<dbReference type="InterPro" id="IPR000528">
    <property type="entry name" value="Plant_nsLTP"/>
</dbReference>
<dbReference type="SMART" id="SM00499">
    <property type="entry name" value="AAI"/>
    <property type="match status" value="1"/>
</dbReference>
<comment type="function">
    <text evidence="1">Plant non-specific lipid-transfer proteins transfer phospholipids as well as galactolipids across membranes. May play a role in wax or cutin deposition in the cell walls of expanding epidermal cells and certain secretory tissues.</text>
</comment>
<dbReference type="InterPro" id="IPR016140">
    <property type="entry name" value="Bifunc_inhib/LTP/seed_store"/>
</dbReference>
<keyword evidence="5" id="KW-1185">Reference proteome</keyword>
<dbReference type="SUPFAM" id="SSF47699">
    <property type="entry name" value="Bifunctional inhibitor/lipid-transfer protein/seed storage 2S albumin"/>
    <property type="match status" value="1"/>
</dbReference>
<keyword evidence="1" id="KW-0813">Transport</keyword>
<dbReference type="GO" id="GO:0006869">
    <property type="term" value="P:lipid transport"/>
    <property type="evidence" value="ECO:0007669"/>
    <property type="project" value="InterPro"/>
</dbReference>
<comment type="similarity">
    <text evidence="1">Belongs to the plant LTP family.</text>
</comment>
<evidence type="ECO:0000256" key="2">
    <source>
        <dbReference type="SAM" id="SignalP"/>
    </source>
</evidence>
<evidence type="ECO:0000313" key="4">
    <source>
        <dbReference type="EMBL" id="WVZ54813.1"/>
    </source>
</evidence>
<keyword evidence="2" id="KW-0732">Signal</keyword>
<sequence length="119" mass="11706">MARAQVVVIGVVAAVLLAAAASEATLTCGQVSAALGPCLPFAKGSGSAPSAGCCNGVRSLHAAAATVEDRRTACECLKAAAARISGLKPGNGGTIAARCGVSVPYHISPSIDCNRDLEL</sequence>
<dbReference type="GO" id="GO:0008289">
    <property type="term" value="F:lipid binding"/>
    <property type="evidence" value="ECO:0007669"/>
    <property type="project" value="UniProtKB-KW"/>
</dbReference>
<protein>
    <recommendedName>
        <fullName evidence="1">Non-specific lipid-transfer protein</fullName>
    </recommendedName>
</protein>
<dbReference type="PRINTS" id="PR00382">
    <property type="entry name" value="LIPIDTRNSFER"/>
</dbReference>
<accession>A0AAQ3SLV3</accession>
<evidence type="ECO:0000256" key="1">
    <source>
        <dbReference type="RuleBase" id="RU000628"/>
    </source>
</evidence>
<keyword evidence="1" id="KW-0446">Lipid-binding</keyword>
<dbReference type="InterPro" id="IPR036312">
    <property type="entry name" value="Bifun_inhib/LTP/seed_sf"/>
</dbReference>
<dbReference type="AlphaFoldDB" id="A0AAQ3SLV3"/>
<dbReference type="PANTHER" id="PTHR33076">
    <property type="entry name" value="NON-SPECIFIC LIPID-TRANSFER PROTEIN 2-RELATED"/>
    <property type="match status" value="1"/>
</dbReference>
<name>A0AAQ3SLV3_PASNO</name>
<dbReference type="EMBL" id="CP144745">
    <property type="protein sequence ID" value="WVZ54813.1"/>
    <property type="molecule type" value="Genomic_DNA"/>
</dbReference>
<feature type="domain" description="Bifunctional inhibitor/plant lipid transfer protein/seed storage helical" evidence="3">
    <location>
        <begin position="28"/>
        <end position="113"/>
    </location>
</feature>
<dbReference type="Proteomes" id="UP001341281">
    <property type="component" value="Chromosome 01"/>
</dbReference>
<gene>
    <name evidence="4" type="ORF">U9M48_005558</name>
</gene>
<dbReference type="Gene3D" id="1.10.110.10">
    <property type="entry name" value="Plant lipid-transfer and hydrophobic proteins"/>
    <property type="match status" value="1"/>
</dbReference>
<organism evidence="4 5">
    <name type="scientific">Paspalum notatum var. saurae</name>
    <dbReference type="NCBI Taxonomy" id="547442"/>
    <lineage>
        <taxon>Eukaryota</taxon>
        <taxon>Viridiplantae</taxon>
        <taxon>Streptophyta</taxon>
        <taxon>Embryophyta</taxon>
        <taxon>Tracheophyta</taxon>
        <taxon>Spermatophyta</taxon>
        <taxon>Magnoliopsida</taxon>
        <taxon>Liliopsida</taxon>
        <taxon>Poales</taxon>
        <taxon>Poaceae</taxon>
        <taxon>PACMAD clade</taxon>
        <taxon>Panicoideae</taxon>
        <taxon>Andropogonodae</taxon>
        <taxon>Paspaleae</taxon>
        <taxon>Paspalinae</taxon>
        <taxon>Paspalum</taxon>
    </lineage>
</organism>
<dbReference type="Pfam" id="PF00234">
    <property type="entry name" value="Tryp_alpha_amyl"/>
    <property type="match status" value="1"/>
</dbReference>
<proteinExistence type="inferred from homology"/>
<feature type="signal peptide" evidence="2">
    <location>
        <begin position="1"/>
        <end position="24"/>
    </location>
</feature>
<reference evidence="4 5" key="1">
    <citation type="submission" date="2024-02" db="EMBL/GenBank/DDBJ databases">
        <title>High-quality chromosome-scale genome assembly of Pensacola bahiagrass (Paspalum notatum Flugge var. saurae).</title>
        <authorList>
            <person name="Vega J.M."/>
            <person name="Podio M."/>
            <person name="Orjuela J."/>
            <person name="Siena L.A."/>
            <person name="Pessino S.C."/>
            <person name="Combes M.C."/>
            <person name="Mariac C."/>
            <person name="Albertini E."/>
            <person name="Pupilli F."/>
            <person name="Ortiz J.P.A."/>
            <person name="Leblanc O."/>
        </authorList>
    </citation>
    <scope>NUCLEOTIDE SEQUENCE [LARGE SCALE GENOMIC DNA]</scope>
    <source>
        <strain evidence="4">R1</strain>
        <tissue evidence="4">Leaf</tissue>
    </source>
</reference>
<evidence type="ECO:0000313" key="5">
    <source>
        <dbReference type="Proteomes" id="UP001341281"/>
    </source>
</evidence>